<gene>
    <name evidence="8" type="ORF">HER12_02840</name>
</gene>
<comment type="caution">
    <text evidence="8">The sequence shown here is derived from an EMBL/GenBank/DDBJ whole genome shotgun (WGS) entry which is preliminary data.</text>
</comment>
<reference evidence="8 9" key="1">
    <citation type="submission" date="2020-04" db="EMBL/GenBank/DDBJ databases">
        <title>Complete genome sequence of Spiroplasma platyhelix ATCC 51748, an insect isolate.</title>
        <authorList>
            <person name="Green E.A."/>
            <person name="Klassen J.L."/>
        </authorList>
    </citation>
    <scope>NUCLEOTIDE SEQUENCE [LARGE SCALE GENOMIC DNA]</scope>
    <source>
        <strain evidence="8 9">PALS-1</strain>
    </source>
</reference>
<evidence type="ECO:0000256" key="3">
    <source>
        <dbReference type="ARBA" id="ARBA00022729"/>
    </source>
</evidence>
<dbReference type="PROSITE" id="PS51257">
    <property type="entry name" value="PROKAR_LIPOPROTEIN"/>
    <property type="match status" value="1"/>
</dbReference>
<feature type="domain" description="ABC transporter substrate-binding protein PnrA-like" evidence="7">
    <location>
        <begin position="262"/>
        <end position="354"/>
    </location>
</feature>
<dbReference type="PANTHER" id="PTHR34296">
    <property type="entry name" value="TRANSCRIPTIONAL ACTIVATOR PROTEIN MED"/>
    <property type="match status" value="1"/>
</dbReference>
<dbReference type="GO" id="GO:0005886">
    <property type="term" value="C:plasma membrane"/>
    <property type="evidence" value="ECO:0007669"/>
    <property type="project" value="UniProtKB-SubCell"/>
</dbReference>
<proteinExistence type="predicted"/>
<keyword evidence="9" id="KW-1185">Reference proteome</keyword>
<accession>A0A846TXA2</accession>
<dbReference type="EMBL" id="JAAVVK010000002">
    <property type="protein sequence ID" value="NKE38691.1"/>
    <property type="molecule type" value="Genomic_DNA"/>
</dbReference>
<evidence type="ECO:0000259" key="7">
    <source>
        <dbReference type="Pfam" id="PF02608"/>
    </source>
</evidence>
<keyword evidence="4" id="KW-0472">Membrane</keyword>
<evidence type="ECO:0000313" key="8">
    <source>
        <dbReference type="EMBL" id="NKE38691.1"/>
    </source>
</evidence>
<evidence type="ECO:0000256" key="5">
    <source>
        <dbReference type="ARBA" id="ARBA00023288"/>
    </source>
</evidence>
<dbReference type="Pfam" id="PF02608">
    <property type="entry name" value="Bmp"/>
    <property type="match status" value="2"/>
</dbReference>
<sequence length="441" mass="48518">MRKTIKIMVALLFASTTSGSIVACTNPFSDSNIFRITIVTDGHTITDHSFNESSYQGALKFKSSFEAWVADASSTAPDELRNKKVVITPIQPATTDLNTLLSSYGQAVVMDSKVTIASGSIQSSALVAAQNGFLKDRMRYIYVDGDTPNKDVSYQNKNLAGLLYKAEQAGLMAALAAESWLIAHAQEYGGYGNLKMSTYGGLNIPAVTNYMYGFYWGIQLLNNSEDSSPIISEIKSWIKDLNPDFDDSQPVPKIGFVELPNQFTNNFDQASSESKSVNSLLVENGANIIFPVAGPQTSDTLSAIQSKRKNYKVIGVDTDQALQYTESADYFLTSALKDISNSVDYMLWRAINYDETPAHGELPVGEQDKVFKEDALNRGFEEKFIGIADNKAISPIYNKVISSPELTKAGGFIEKVSEGWQKVLDHNGDYWIYGKTINPFE</sequence>
<keyword evidence="5" id="KW-0449">Lipoprotein</keyword>
<protein>
    <submittedName>
        <fullName evidence="8">BMP family ABC transporter substrate-binding protein</fullName>
    </submittedName>
</protein>
<dbReference type="RefSeq" id="WP_168105162.1">
    <property type="nucleotide sequence ID" value="NZ_CP051215.1"/>
</dbReference>
<keyword evidence="2" id="KW-1003">Cell membrane</keyword>
<evidence type="ECO:0000256" key="1">
    <source>
        <dbReference type="ARBA" id="ARBA00004236"/>
    </source>
</evidence>
<dbReference type="PANTHER" id="PTHR34296:SF2">
    <property type="entry name" value="ABC TRANSPORTER GUANOSINE-BINDING PROTEIN NUPN"/>
    <property type="match status" value="1"/>
</dbReference>
<feature type="signal peptide" evidence="6">
    <location>
        <begin position="1"/>
        <end position="23"/>
    </location>
</feature>
<dbReference type="InterPro" id="IPR003760">
    <property type="entry name" value="PnrA-like"/>
</dbReference>
<feature type="chain" id="PRO_5032961896" evidence="6">
    <location>
        <begin position="24"/>
        <end position="441"/>
    </location>
</feature>
<name>A0A846TXA2_9MOLU</name>
<dbReference type="Gene3D" id="3.40.50.2300">
    <property type="match status" value="2"/>
</dbReference>
<evidence type="ECO:0000256" key="2">
    <source>
        <dbReference type="ARBA" id="ARBA00022475"/>
    </source>
</evidence>
<organism evidence="8 9">
    <name type="scientific">Spiroplasma platyhelix PALS-1</name>
    <dbReference type="NCBI Taxonomy" id="1276218"/>
    <lineage>
        <taxon>Bacteria</taxon>
        <taxon>Bacillati</taxon>
        <taxon>Mycoplasmatota</taxon>
        <taxon>Mollicutes</taxon>
        <taxon>Entomoplasmatales</taxon>
        <taxon>Spiroplasmataceae</taxon>
        <taxon>Spiroplasma</taxon>
    </lineage>
</organism>
<dbReference type="AlphaFoldDB" id="A0A846TXA2"/>
<comment type="subcellular location">
    <subcellularLocation>
        <location evidence="1">Cell membrane</location>
    </subcellularLocation>
</comment>
<evidence type="ECO:0000313" key="9">
    <source>
        <dbReference type="Proteomes" id="UP000584587"/>
    </source>
</evidence>
<evidence type="ECO:0000256" key="6">
    <source>
        <dbReference type="SAM" id="SignalP"/>
    </source>
</evidence>
<keyword evidence="3 6" id="KW-0732">Signal</keyword>
<dbReference type="Proteomes" id="UP000584587">
    <property type="component" value="Unassembled WGS sequence"/>
</dbReference>
<dbReference type="InterPro" id="IPR050957">
    <property type="entry name" value="BMP_lipoprotein"/>
</dbReference>
<evidence type="ECO:0000256" key="4">
    <source>
        <dbReference type="ARBA" id="ARBA00023136"/>
    </source>
</evidence>
<feature type="domain" description="ABC transporter substrate-binding protein PnrA-like" evidence="7">
    <location>
        <begin position="39"/>
        <end position="223"/>
    </location>
</feature>